<dbReference type="EMBL" id="MWWZ01000010">
    <property type="protein sequence ID" value="OZG65968.1"/>
    <property type="molecule type" value="Genomic_DNA"/>
</dbReference>
<feature type="compositionally biased region" description="Low complexity" evidence="3">
    <location>
        <begin position="27"/>
        <end position="36"/>
    </location>
</feature>
<dbReference type="AlphaFoldDB" id="A0A261G3J5"/>
<dbReference type="Gene3D" id="3.40.1190.20">
    <property type="match status" value="1"/>
</dbReference>
<dbReference type="SUPFAM" id="SSF53613">
    <property type="entry name" value="Ribokinase-like"/>
    <property type="match status" value="1"/>
</dbReference>
<dbReference type="PANTHER" id="PTHR10584:SF166">
    <property type="entry name" value="RIBOKINASE"/>
    <property type="match status" value="1"/>
</dbReference>
<feature type="region of interest" description="Disordered" evidence="3">
    <location>
        <begin position="1"/>
        <end position="96"/>
    </location>
</feature>
<keyword evidence="1" id="KW-0808">Transferase</keyword>
<organism evidence="5 6">
    <name type="scientific">Bifidobacterium eulemuris</name>
    <dbReference type="NCBI Taxonomy" id="1765219"/>
    <lineage>
        <taxon>Bacteria</taxon>
        <taxon>Bacillati</taxon>
        <taxon>Actinomycetota</taxon>
        <taxon>Actinomycetes</taxon>
        <taxon>Bifidobacteriales</taxon>
        <taxon>Bifidobacteriaceae</taxon>
        <taxon>Bifidobacterium</taxon>
    </lineage>
</organism>
<dbReference type="GO" id="GO:0005829">
    <property type="term" value="C:cytosol"/>
    <property type="evidence" value="ECO:0007669"/>
    <property type="project" value="TreeGrafter"/>
</dbReference>
<dbReference type="PANTHER" id="PTHR10584">
    <property type="entry name" value="SUGAR KINASE"/>
    <property type="match status" value="1"/>
</dbReference>
<dbReference type="InterPro" id="IPR011611">
    <property type="entry name" value="PfkB_dom"/>
</dbReference>
<gene>
    <name evidence="5" type="ORF">BEUL_1866</name>
</gene>
<protein>
    <submittedName>
        <fullName evidence="5">Sugar kinase</fullName>
    </submittedName>
</protein>
<dbReference type="GO" id="GO:0016301">
    <property type="term" value="F:kinase activity"/>
    <property type="evidence" value="ECO:0007669"/>
    <property type="project" value="UniProtKB-KW"/>
</dbReference>
<evidence type="ECO:0000259" key="4">
    <source>
        <dbReference type="Pfam" id="PF00294"/>
    </source>
</evidence>
<feature type="domain" description="Carbohydrate kinase PfkB" evidence="4">
    <location>
        <begin position="127"/>
        <end position="402"/>
    </location>
</feature>
<name>A0A261G3J5_9BIFI</name>
<accession>A0A261G3J5</accession>
<evidence type="ECO:0000313" key="5">
    <source>
        <dbReference type="EMBL" id="OZG65968.1"/>
    </source>
</evidence>
<evidence type="ECO:0000256" key="2">
    <source>
        <dbReference type="ARBA" id="ARBA00022777"/>
    </source>
</evidence>
<evidence type="ECO:0000256" key="1">
    <source>
        <dbReference type="ARBA" id="ARBA00022679"/>
    </source>
</evidence>
<feature type="compositionally biased region" description="Low complexity" evidence="3">
    <location>
        <begin position="63"/>
        <end position="82"/>
    </location>
</feature>
<evidence type="ECO:0000313" key="6">
    <source>
        <dbReference type="Proteomes" id="UP000216057"/>
    </source>
</evidence>
<sequence length="440" mass="45377">MLGLNIPQTTRLSRLLTKRRRKDADATDAAQEATTTGVAPANATDAGTSGIAKTDISKTGAGARPAAGTESASAASETNDTAGAHGPTADGAPHTPSVISLGQVWVDIMMDIDTLPTSGGFTVAGDTTPTVGGSYRVLQAVGAMGVPAAHAGIIGSGIWATTVRRAFDEADIRHIGPDRLDADSGFRLVFHDGTDRKTFVARYGAEAQGNEATFAALDPLEGDVVHISGNTLLDHTAAGIDEFVHRAGTDPKQRQYRLVINPTKTLSLVNDHLLEDLVLARPIWSCNRQEAQTLADRLGVFVDDSATLTVGGGFDKSMQALCEALGEALRAPLVVRAGSRGAWVREPGGQTCHIEGFPTKAVHTRSAGGCHTGVMCAMLVKGWGLCDATRIANAAASLAIQNNVDGVPVAPSYDEAIALADGNDASGNGNVAGQTGSPAE</sequence>
<dbReference type="RefSeq" id="WP_226805709.1">
    <property type="nucleotide sequence ID" value="NZ_CP062938.1"/>
</dbReference>
<dbReference type="Proteomes" id="UP000216057">
    <property type="component" value="Unassembled WGS sequence"/>
</dbReference>
<reference evidence="5 6" key="1">
    <citation type="journal article" date="2017" name="BMC Genomics">
        <title>Comparative genomic and phylogenomic analyses of the Bifidobacteriaceae family.</title>
        <authorList>
            <person name="Lugli G.A."/>
            <person name="Milani C."/>
            <person name="Turroni F."/>
            <person name="Duranti S."/>
            <person name="Mancabelli L."/>
            <person name="Mangifesta M."/>
            <person name="Ferrario C."/>
            <person name="Modesto M."/>
            <person name="Mattarelli P."/>
            <person name="Jiri K."/>
            <person name="van Sinderen D."/>
            <person name="Ventura M."/>
        </authorList>
    </citation>
    <scope>NUCLEOTIDE SEQUENCE [LARGE SCALE GENOMIC DNA]</scope>
    <source>
        <strain evidence="5 6">DSM 100216</strain>
    </source>
</reference>
<dbReference type="InterPro" id="IPR029056">
    <property type="entry name" value="Ribokinase-like"/>
</dbReference>
<dbReference type="Pfam" id="PF00294">
    <property type="entry name" value="PfkB"/>
    <property type="match status" value="1"/>
</dbReference>
<comment type="caution">
    <text evidence="5">The sequence shown here is derived from an EMBL/GenBank/DDBJ whole genome shotgun (WGS) entry which is preliminary data.</text>
</comment>
<keyword evidence="2 5" id="KW-0418">Kinase</keyword>
<evidence type="ECO:0000256" key="3">
    <source>
        <dbReference type="SAM" id="MobiDB-lite"/>
    </source>
</evidence>
<proteinExistence type="predicted"/>